<sequence>MIFQRLAAVVLLTAAAPATARDVPDNIEQFYKNITSQNKCSDILASGFYSKDGDKPTSVYCGDHLRDYGVIYLRGEGKSLVNMDIDCDGAQKGSPADDGRCRASDDTLSISSFQDTIGSYGTGIKDIDAYVHPYVVFGNTGSKKDWATFNPTQHGIEPLSLMAVVCGGKLVYGIWADENGDDGDKPMVGEASISLATACYGKDKVDGNTGHDDDDVLYIAFLGKDAVPGATGADWNATSYDEFQSSVRELGDKLIERVGSSGGNWSAGGDGDDDSSAWVAGSPSLAASVAASLLICSSLVFI</sequence>
<dbReference type="AlphaFoldDB" id="A0A0B7JZX8"/>
<keyword evidence="5 10" id="KW-0732">Signal</keyword>
<protein>
    <recommendedName>
        <fullName evidence="10">Endo-chitosanase</fullName>
        <ecNumber evidence="10">3.2.1.132</ecNumber>
    </recommendedName>
</protein>
<comment type="subcellular location">
    <subcellularLocation>
        <location evidence="2 10">Secreted</location>
    </subcellularLocation>
</comment>
<evidence type="ECO:0000313" key="11">
    <source>
        <dbReference type="EMBL" id="CEO50514.1"/>
    </source>
</evidence>
<name>A0A0B7JZX8_BIOOC</name>
<evidence type="ECO:0000256" key="6">
    <source>
        <dbReference type="ARBA" id="ARBA00022801"/>
    </source>
</evidence>
<dbReference type="PANTHER" id="PTHR42061">
    <property type="entry name" value="ENDO-CHITOSANASE"/>
    <property type="match status" value="1"/>
</dbReference>
<evidence type="ECO:0000256" key="9">
    <source>
        <dbReference type="ARBA" id="ARBA00023326"/>
    </source>
</evidence>
<keyword evidence="7" id="KW-0119">Carbohydrate metabolism</keyword>
<feature type="signal peptide" evidence="10">
    <location>
        <begin position="1"/>
        <end position="20"/>
    </location>
</feature>
<dbReference type="GO" id="GO:0016977">
    <property type="term" value="F:chitosanase activity"/>
    <property type="evidence" value="ECO:0007669"/>
    <property type="project" value="UniProtKB-EC"/>
</dbReference>
<evidence type="ECO:0000256" key="2">
    <source>
        <dbReference type="ARBA" id="ARBA00004613"/>
    </source>
</evidence>
<keyword evidence="9 10" id="KW-0624">Polysaccharide degradation</keyword>
<comment type="catalytic activity">
    <reaction evidence="1 10">
        <text>Endohydrolysis of beta-(1-&gt;4)-linkages between D-glucosamine residues in a partly acetylated chitosan.</text>
        <dbReference type="EC" id="3.2.1.132"/>
    </reaction>
</comment>
<gene>
    <name evidence="11" type="ORF">BN869_000006572_1</name>
</gene>
<dbReference type="PANTHER" id="PTHR42061:SF6">
    <property type="entry name" value="ENDO-CHITOSANASE"/>
    <property type="match status" value="1"/>
</dbReference>
<evidence type="ECO:0000256" key="3">
    <source>
        <dbReference type="ARBA" id="ARBA00007799"/>
    </source>
</evidence>
<dbReference type="EMBL" id="CDPU01000019">
    <property type="protein sequence ID" value="CEO50514.1"/>
    <property type="molecule type" value="Genomic_DNA"/>
</dbReference>
<dbReference type="EC" id="3.2.1.132" evidence="10"/>
<evidence type="ECO:0000256" key="7">
    <source>
        <dbReference type="ARBA" id="ARBA00023277"/>
    </source>
</evidence>
<comment type="similarity">
    <text evidence="3 10">Belongs to the glycosyl hydrolase 75 family.</text>
</comment>
<keyword evidence="6 10" id="KW-0378">Hydrolase</keyword>
<evidence type="ECO:0000256" key="4">
    <source>
        <dbReference type="ARBA" id="ARBA00022525"/>
    </source>
</evidence>
<evidence type="ECO:0000256" key="5">
    <source>
        <dbReference type="ARBA" id="ARBA00022729"/>
    </source>
</evidence>
<dbReference type="GO" id="GO:0000272">
    <property type="term" value="P:polysaccharide catabolic process"/>
    <property type="evidence" value="ECO:0007669"/>
    <property type="project" value="UniProtKB-KW"/>
</dbReference>
<dbReference type="Pfam" id="PF07335">
    <property type="entry name" value="Glyco_hydro_75"/>
    <property type="match status" value="1"/>
</dbReference>
<comment type="function">
    <text evidence="10">Chitosanase catalyzing the endo-type cleavage of chitosan, the deacylated form of chitin. Chitosanase may be crucial in the degradation of the deacetylated portion of chitin in the fungal cell wall.</text>
</comment>
<feature type="chain" id="PRO_5005110826" description="Endo-chitosanase" evidence="10">
    <location>
        <begin position="21"/>
        <end position="302"/>
    </location>
</feature>
<dbReference type="GO" id="GO:0005576">
    <property type="term" value="C:extracellular region"/>
    <property type="evidence" value="ECO:0007669"/>
    <property type="project" value="UniProtKB-SubCell"/>
</dbReference>
<proteinExistence type="inferred from homology"/>
<evidence type="ECO:0000256" key="10">
    <source>
        <dbReference type="RuleBase" id="RU361208"/>
    </source>
</evidence>
<keyword evidence="8 10" id="KW-0326">Glycosidase</keyword>
<keyword evidence="4" id="KW-0964">Secreted</keyword>
<reference evidence="11" key="1">
    <citation type="submission" date="2015-01" db="EMBL/GenBank/DDBJ databases">
        <authorList>
            <person name="Durling Mikael"/>
        </authorList>
    </citation>
    <scope>NUCLEOTIDE SEQUENCE</scope>
</reference>
<evidence type="ECO:0000256" key="8">
    <source>
        <dbReference type="ARBA" id="ARBA00023295"/>
    </source>
</evidence>
<evidence type="ECO:0000256" key="1">
    <source>
        <dbReference type="ARBA" id="ARBA00000405"/>
    </source>
</evidence>
<organism evidence="11">
    <name type="scientific">Bionectria ochroleuca</name>
    <name type="common">Gliocladium roseum</name>
    <dbReference type="NCBI Taxonomy" id="29856"/>
    <lineage>
        <taxon>Eukaryota</taxon>
        <taxon>Fungi</taxon>
        <taxon>Dikarya</taxon>
        <taxon>Ascomycota</taxon>
        <taxon>Pezizomycotina</taxon>
        <taxon>Sordariomycetes</taxon>
        <taxon>Hypocreomycetidae</taxon>
        <taxon>Hypocreales</taxon>
        <taxon>Bionectriaceae</taxon>
        <taxon>Clonostachys</taxon>
    </lineage>
</organism>
<dbReference type="InterPro" id="IPR009939">
    <property type="entry name" value="Chitosanase_fungal"/>
</dbReference>
<accession>A0A0B7JZX8</accession>